<comment type="caution">
    <text evidence="7">The sequence shown here is derived from an EMBL/GenBank/DDBJ whole genome shotgun (WGS) entry which is preliminary data.</text>
</comment>
<comment type="similarity">
    <text evidence="2">Belongs to the ABC transporter superfamily.</text>
</comment>
<evidence type="ECO:0000256" key="2">
    <source>
        <dbReference type="ARBA" id="ARBA00005417"/>
    </source>
</evidence>
<dbReference type="PANTHER" id="PTHR43776:SF7">
    <property type="entry name" value="D,D-DIPEPTIDE TRANSPORT ATP-BINDING PROTEIN DDPF-RELATED"/>
    <property type="match status" value="1"/>
</dbReference>
<dbReference type="Gene3D" id="3.40.50.300">
    <property type="entry name" value="P-loop containing nucleotide triphosphate hydrolases"/>
    <property type="match status" value="2"/>
</dbReference>
<dbReference type="PROSITE" id="PS00211">
    <property type="entry name" value="ABC_TRANSPORTER_1"/>
    <property type="match status" value="1"/>
</dbReference>
<comment type="subcellular location">
    <subcellularLocation>
        <location evidence="1">Cell inner membrane</location>
        <topology evidence="1">Peripheral membrane protein</topology>
    </subcellularLocation>
</comment>
<name>A0A087LWR1_9HYPH</name>
<dbReference type="InterPro" id="IPR013563">
    <property type="entry name" value="Oligopep_ABC_C"/>
</dbReference>
<dbReference type="Pfam" id="PF00005">
    <property type="entry name" value="ABC_tran"/>
    <property type="match status" value="2"/>
</dbReference>
<dbReference type="STRING" id="46914.JP75_24070"/>
<reference evidence="7 8" key="1">
    <citation type="submission" date="2014-08" db="EMBL/GenBank/DDBJ databases">
        <authorList>
            <person name="Hassan Y.I."/>
            <person name="Lepp D."/>
            <person name="Zhou T."/>
        </authorList>
    </citation>
    <scope>NUCLEOTIDE SEQUENCE [LARGE SCALE GENOMIC DNA]</scope>
    <source>
        <strain evidence="7 8">IFO13584</strain>
    </source>
</reference>
<dbReference type="InterPro" id="IPR027417">
    <property type="entry name" value="P-loop_NTPase"/>
</dbReference>
<dbReference type="PROSITE" id="PS50893">
    <property type="entry name" value="ABC_TRANSPORTER_2"/>
    <property type="match status" value="2"/>
</dbReference>
<proteinExistence type="inferred from homology"/>
<dbReference type="OrthoDB" id="9802264at2"/>
<evidence type="ECO:0000313" key="8">
    <source>
        <dbReference type="Proteomes" id="UP000028981"/>
    </source>
</evidence>
<dbReference type="NCBIfam" id="NF007739">
    <property type="entry name" value="PRK10419.1"/>
    <property type="match status" value="2"/>
</dbReference>
<dbReference type="InterPro" id="IPR050319">
    <property type="entry name" value="ABC_transp_ATP-bind"/>
</dbReference>
<dbReference type="RefSeq" id="WP_035087326.1">
    <property type="nucleotide sequence ID" value="NZ_JQGC01000033.1"/>
</dbReference>
<keyword evidence="3" id="KW-0813">Transport</keyword>
<accession>A0A087LWR1</accession>
<keyword evidence="8" id="KW-1185">Reference proteome</keyword>
<dbReference type="NCBIfam" id="NF008453">
    <property type="entry name" value="PRK11308.1"/>
    <property type="match status" value="2"/>
</dbReference>
<dbReference type="Proteomes" id="UP000028981">
    <property type="component" value="Unassembled WGS sequence"/>
</dbReference>
<dbReference type="CDD" id="cd03257">
    <property type="entry name" value="ABC_NikE_OppD_transporters"/>
    <property type="match status" value="2"/>
</dbReference>
<keyword evidence="4" id="KW-0547">Nucleotide-binding</keyword>
<evidence type="ECO:0000256" key="5">
    <source>
        <dbReference type="ARBA" id="ARBA00022840"/>
    </source>
</evidence>
<dbReference type="GO" id="GO:0005524">
    <property type="term" value="F:ATP binding"/>
    <property type="evidence" value="ECO:0007669"/>
    <property type="project" value="UniProtKB-KW"/>
</dbReference>
<dbReference type="GO" id="GO:0016887">
    <property type="term" value="F:ATP hydrolysis activity"/>
    <property type="evidence" value="ECO:0007669"/>
    <property type="project" value="InterPro"/>
</dbReference>
<dbReference type="GO" id="GO:0005886">
    <property type="term" value="C:plasma membrane"/>
    <property type="evidence" value="ECO:0007669"/>
    <property type="project" value="UniProtKB-SubCell"/>
</dbReference>
<feature type="domain" description="ABC transporter" evidence="6">
    <location>
        <begin position="6"/>
        <end position="254"/>
    </location>
</feature>
<sequence length="538" mass="57522">MALLEVRDLNIRFLGRSHEDDVQAVRGLSFSLDAGECVAIVGESGSGKSATARALVGLAGDNALVAGSVSLAGRELLKLSQRDWLGVRGRNIGFVLQDALVSLDPLRKIGREVAETIERHRLLPRDEVKGRVVELLTQVGIADAETRLGAYAHQLSGGLRQRALIASALSGDPGLLIADEPTTALDVVVQAQILKLLNGMKQAGKALLLISHDLAVVAELADRIIVMKDGVAVESGTPTQIFSNPQNDYTRALLAAIPSARTRGRSLVTGSGGGESTDVGLVPRLPVLEVDGAIRTFGKRAAVDDVSLTVVAGETLGIVGASGSGKTTLARLIMGLEAPDSGSVTLKGEEWSALHERQRRPLRHLVQLVSQDPMSAFDPRFTVERILDEALEARGFERSSWSERRLALLKSVGLSEAHLSRRPRQLSGGQRQRVAIARALAMEPEILVCDEPVSALDVSTQAQVLDLLLDLKRRLGLTIVFVSHDLGVVQHVSDRVVVMNEGRIVEEGAVEEVLASPRHDYTRALLAAQPRLPEGVAG</sequence>
<protein>
    <submittedName>
        <fullName evidence="7">ABC transporter ATP-binding protein</fullName>
    </submittedName>
</protein>
<dbReference type="AlphaFoldDB" id="A0A087LWR1"/>
<dbReference type="InterPro" id="IPR017871">
    <property type="entry name" value="ABC_transporter-like_CS"/>
</dbReference>
<feature type="domain" description="ABC transporter" evidence="6">
    <location>
        <begin position="288"/>
        <end position="526"/>
    </location>
</feature>
<evidence type="ECO:0000256" key="3">
    <source>
        <dbReference type="ARBA" id="ARBA00022448"/>
    </source>
</evidence>
<evidence type="ECO:0000256" key="4">
    <source>
        <dbReference type="ARBA" id="ARBA00022741"/>
    </source>
</evidence>
<gene>
    <name evidence="7" type="ORF">JP75_24070</name>
</gene>
<evidence type="ECO:0000256" key="1">
    <source>
        <dbReference type="ARBA" id="ARBA00004417"/>
    </source>
</evidence>
<organism evidence="7 8">
    <name type="scientific">Devosia riboflavina</name>
    <dbReference type="NCBI Taxonomy" id="46914"/>
    <lineage>
        <taxon>Bacteria</taxon>
        <taxon>Pseudomonadati</taxon>
        <taxon>Pseudomonadota</taxon>
        <taxon>Alphaproteobacteria</taxon>
        <taxon>Hyphomicrobiales</taxon>
        <taxon>Devosiaceae</taxon>
        <taxon>Devosia</taxon>
    </lineage>
</organism>
<dbReference type="SMART" id="SM00382">
    <property type="entry name" value="AAA"/>
    <property type="match status" value="2"/>
</dbReference>
<keyword evidence="5 7" id="KW-0067">ATP-binding</keyword>
<evidence type="ECO:0000313" key="7">
    <source>
        <dbReference type="EMBL" id="KFL29064.1"/>
    </source>
</evidence>
<dbReference type="GO" id="GO:0015833">
    <property type="term" value="P:peptide transport"/>
    <property type="evidence" value="ECO:0007669"/>
    <property type="project" value="InterPro"/>
</dbReference>
<dbReference type="InterPro" id="IPR003439">
    <property type="entry name" value="ABC_transporter-like_ATP-bd"/>
</dbReference>
<dbReference type="Pfam" id="PF08352">
    <property type="entry name" value="oligo_HPY"/>
    <property type="match status" value="2"/>
</dbReference>
<dbReference type="PANTHER" id="PTHR43776">
    <property type="entry name" value="TRANSPORT ATP-BINDING PROTEIN"/>
    <property type="match status" value="1"/>
</dbReference>
<dbReference type="EMBL" id="JQGC01000033">
    <property type="protein sequence ID" value="KFL29064.1"/>
    <property type="molecule type" value="Genomic_DNA"/>
</dbReference>
<dbReference type="SUPFAM" id="SSF52540">
    <property type="entry name" value="P-loop containing nucleoside triphosphate hydrolases"/>
    <property type="match status" value="2"/>
</dbReference>
<dbReference type="GO" id="GO:0055085">
    <property type="term" value="P:transmembrane transport"/>
    <property type="evidence" value="ECO:0007669"/>
    <property type="project" value="UniProtKB-ARBA"/>
</dbReference>
<evidence type="ECO:0000259" key="6">
    <source>
        <dbReference type="PROSITE" id="PS50893"/>
    </source>
</evidence>
<dbReference type="InterPro" id="IPR003593">
    <property type="entry name" value="AAA+_ATPase"/>
</dbReference>